<sequence length="117" mass="13516">MEKIVEIAVLFDYYGKLLSDKQYNVVDQHCNEDLSLREIAELNGISKQGISDILSRAEKKLRFYEAELKLISKFEKINNSLKEINLLIESSKNVDSTLLNILDVIQKKNNEIIENDL</sequence>
<dbReference type="Proteomes" id="UP000031386">
    <property type="component" value="Chromosome"/>
</dbReference>
<gene>
    <name evidence="4" type="ORF">NW74_03870</name>
</gene>
<dbReference type="NCBIfam" id="NF045758">
    <property type="entry name" value="YlxM"/>
    <property type="match status" value="1"/>
</dbReference>
<dbReference type="AlphaFoldDB" id="A0A0B4S216"/>
<dbReference type="PANTHER" id="PTHR40083:SF1">
    <property type="entry name" value="UPF0122 PROTEIN YLXM"/>
    <property type="match status" value="1"/>
</dbReference>
<dbReference type="SUPFAM" id="SSF88659">
    <property type="entry name" value="Sigma3 and sigma4 domains of RNA polymerase sigma factors"/>
    <property type="match status" value="1"/>
</dbReference>
<dbReference type="InterPro" id="IPR036388">
    <property type="entry name" value="WH-like_DNA-bd_sf"/>
</dbReference>
<dbReference type="GO" id="GO:0003677">
    <property type="term" value="F:DNA binding"/>
    <property type="evidence" value="ECO:0007669"/>
    <property type="project" value="UniProtKB-KW"/>
</dbReference>
<reference evidence="4 5" key="1">
    <citation type="submission" date="2014-10" db="EMBL/GenBank/DDBJ databases">
        <title>Complete genome sequence of Parvimonas micra KCOM 1535 (= ChDC B708).</title>
        <authorList>
            <person name="Kook J.-K."/>
            <person name="Park S.-N."/>
            <person name="Lim Y.K."/>
            <person name="Roh H."/>
        </authorList>
    </citation>
    <scope>NUCLEOTIDE SEQUENCE [LARGE SCALE GENOMIC DNA]</scope>
    <source>
        <strain evidence="5">KCOM 1535 / ChDC B708</strain>
    </source>
</reference>
<dbReference type="OrthoDB" id="6392at2"/>
<evidence type="ECO:0000256" key="3">
    <source>
        <dbReference type="HAMAP-Rule" id="MF_00245"/>
    </source>
</evidence>
<comment type="similarity">
    <text evidence="1 3">Belongs to the UPF0122 family.</text>
</comment>
<evidence type="ECO:0000313" key="5">
    <source>
        <dbReference type="Proteomes" id="UP000031386"/>
    </source>
</evidence>
<dbReference type="EMBL" id="CP009761">
    <property type="protein sequence ID" value="AIZ36534.1"/>
    <property type="molecule type" value="Genomic_DNA"/>
</dbReference>
<keyword evidence="4" id="KW-0238">DNA-binding</keyword>
<evidence type="ECO:0000256" key="1">
    <source>
        <dbReference type="ARBA" id="ARBA00008720"/>
    </source>
</evidence>
<dbReference type="InterPro" id="IPR054831">
    <property type="entry name" value="UPF0122_fam_protein"/>
</dbReference>
<name>A0A0B4S216_9FIRM</name>
<comment type="function">
    <text evidence="2 3">Might take part in the signal recognition particle (SRP) pathway. This is inferred from the conservation of its genetic proximity to ftsY/ffh. May be a regulatory protein.</text>
</comment>
<dbReference type="InterPro" id="IPR007394">
    <property type="entry name" value="UPF0122"/>
</dbReference>
<dbReference type="PANTHER" id="PTHR40083">
    <property type="entry name" value="UPF0122 PROTEIN CBO2450/CLC_2298"/>
    <property type="match status" value="1"/>
</dbReference>
<proteinExistence type="inferred from homology"/>
<protein>
    <recommendedName>
        <fullName evidence="3">UPF0122 protein NW74_03870</fullName>
    </recommendedName>
</protein>
<dbReference type="Gene3D" id="1.10.10.10">
    <property type="entry name" value="Winged helix-like DNA-binding domain superfamily/Winged helix DNA-binding domain"/>
    <property type="match status" value="1"/>
</dbReference>
<dbReference type="InterPro" id="IPR013324">
    <property type="entry name" value="RNA_pol_sigma_r3/r4-like"/>
</dbReference>
<evidence type="ECO:0000256" key="2">
    <source>
        <dbReference type="ARBA" id="ARBA00024764"/>
    </source>
</evidence>
<dbReference type="STRING" id="33033.NW74_03870"/>
<dbReference type="KEGG" id="pmic:NW74_03870"/>
<evidence type="ECO:0000313" key="4">
    <source>
        <dbReference type="EMBL" id="AIZ36534.1"/>
    </source>
</evidence>
<dbReference type="RefSeq" id="WP_041953918.1">
    <property type="nucleotide sequence ID" value="NZ_CP009761.1"/>
</dbReference>
<dbReference type="HAMAP" id="MF_00245">
    <property type="entry name" value="UPF0122"/>
    <property type="match status" value="1"/>
</dbReference>
<organism evidence="4 5">
    <name type="scientific">Parvimonas micra</name>
    <dbReference type="NCBI Taxonomy" id="33033"/>
    <lineage>
        <taxon>Bacteria</taxon>
        <taxon>Bacillati</taxon>
        <taxon>Bacillota</taxon>
        <taxon>Tissierellia</taxon>
        <taxon>Tissierellales</taxon>
        <taxon>Peptoniphilaceae</taxon>
        <taxon>Parvimonas</taxon>
    </lineage>
</organism>
<keyword evidence="5" id="KW-1185">Reference proteome</keyword>
<dbReference type="Pfam" id="PF04297">
    <property type="entry name" value="UPF0122"/>
    <property type="match status" value="1"/>
</dbReference>
<accession>A0A0B4S216</accession>